<dbReference type="InterPro" id="IPR029062">
    <property type="entry name" value="Class_I_gatase-like"/>
</dbReference>
<feature type="domain" description="Beta-galactosidase trimerisation" evidence="1">
    <location>
        <begin position="393"/>
        <end position="488"/>
    </location>
</feature>
<dbReference type="InterPro" id="IPR013738">
    <property type="entry name" value="Beta_galactosidase_Trimer"/>
</dbReference>
<evidence type="ECO:0000313" key="2">
    <source>
        <dbReference type="EMBL" id="WCT74160.1"/>
    </source>
</evidence>
<evidence type="ECO:0000259" key="1">
    <source>
        <dbReference type="Pfam" id="PF08532"/>
    </source>
</evidence>
<organism evidence="2 3">
    <name type="scientific">Sphingomonas naphthae</name>
    <dbReference type="NCBI Taxonomy" id="1813468"/>
    <lineage>
        <taxon>Bacteria</taxon>
        <taxon>Pseudomonadati</taxon>
        <taxon>Pseudomonadota</taxon>
        <taxon>Alphaproteobacteria</taxon>
        <taxon>Sphingomonadales</taxon>
        <taxon>Sphingomonadaceae</taxon>
        <taxon>Sphingomonas</taxon>
    </lineage>
</organism>
<keyword evidence="3" id="KW-1185">Reference proteome</keyword>
<reference evidence="2 3" key="1">
    <citation type="submission" date="2023-02" db="EMBL/GenBank/DDBJ databases">
        <title>Genome sequence of Sphingomonas naphthae.</title>
        <authorList>
            <person name="Kim S."/>
            <person name="Heo J."/>
            <person name="Kwon S.-W."/>
        </authorList>
    </citation>
    <scope>NUCLEOTIDE SEQUENCE [LARGE SCALE GENOMIC DNA]</scope>
    <source>
        <strain evidence="2 3">KACC 18716</strain>
    </source>
</reference>
<evidence type="ECO:0000313" key="3">
    <source>
        <dbReference type="Proteomes" id="UP001220395"/>
    </source>
</evidence>
<dbReference type="Gene3D" id="3.40.50.880">
    <property type="match status" value="1"/>
</dbReference>
<dbReference type="SUPFAM" id="SSF51445">
    <property type="entry name" value="(Trans)glycosidases"/>
    <property type="match status" value="1"/>
</dbReference>
<name>A0ABY7TMI1_9SPHN</name>
<accession>A0ABY7TMI1</accession>
<gene>
    <name evidence="2" type="ORF">PQ455_02700</name>
</gene>
<dbReference type="EMBL" id="CP117411">
    <property type="protein sequence ID" value="WCT74160.1"/>
    <property type="molecule type" value="Genomic_DNA"/>
</dbReference>
<dbReference type="RefSeq" id="WP_273688979.1">
    <property type="nucleotide sequence ID" value="NZ_CP117411.1"/>
</dbReference>
<dbReference type="CDD" id="cd03143">
    <property type="entry name" value="A4_beta-galactosidase_middle_domain"/>
    <property type="match status" value="1"/>
</dbReference>
<dbReference type="InterPro" id="IPR006311">
    <property type="entry name" value="TAT_signal"/>
</dbReference>
<dbReference type="SUPFAM" id="SSF52317">
    <property type="entry name" value="Class I glutamine amidotransferase-like"/>
    <property type="match status" value="1"/>
</dbReference>
<proteinExistence type="predicted"/>
<dbReference type="Pfam" id="PF14871">
    <property type="entry name" value="GHL6"/>
    <property type="match status" value="1"/>
</dbReference>
<dbReference type="InterPro" id="IPR017853">
    <property type="entry name" value="GH"/>
</dbReference>
<dbReference type="Pfam" id="PF08532">
    <property type="entry name" value="Glyco_hydro_42M"/>
    <property type="match status" value="1"/>
</dbReference>
<sequence>MRNALSRRSVLSAGVVGIGAIMAPSSPAAARRPGGKAGWETDALRWAQVAFTEDDPGRYDPAFWRDYFQRTKAEAVCLSAGGSIAFYPSRLADQNRSAGLGDRDPFGEMVRIARDLDMAVMARIDPHAMTQAQLDKHPEWVARNPDGSPRRHWAAKDLYVTCGNGPFNFDFMTKVIGEITTRYRADGIFGNRWSGHGGCYCESCRTLFKAATGHPLPTSDDPADPVRRAFMTWEHDRLLLLIDHWNRAIVAANPNAFFVPGVDARPGPKLDLDVAELGKRCRMFVIDRQARVALQAPWLNGKFAKETRAFMDAKPICGLSSVGVEETYRWKDSVQGAAELKIWMADGLAQGLRPWFAKFNAKPIDTRWMPVVEKIFLWHARNERYFRNEANLARVAILASPRTAAFYYKKTGHKRDDDHTLGYYQALIEARIPFEAVHTSRLDRLSRFDVLVMPNVAALSDAECAQIRAFVMNGGTIVATQETSLYDEWGVRRANFGLADLFGCDFAGTIEPRMQNAYLALHGDGPIRRDLTDTPRTIGPVSRVHVTARAPLAETPLTLIPTYPDLPMERVYTEGDGDSGAPMLFLRQIGKGKVAYMPMDLDRTFQEIMAPDHLAILRNVVEWAMPAPPPLQVEGPGLFDIALWRQKGSLTAHIVNMTNPMTMKGPYRDILPSGRLSVSIALPAATPIARVRLLEADADVAYVREGDRLRVEIPSVAVHEIVAIDLI</sequence>
<protein>
    <submittedName>
        <fullName evidence="2">Beta-galactosidase trimerization domain-containing protein</fullName>
    </submittedName>
</protein>
<dbReference type="Gene3D" id="3.20.20.80">
    <property type="entry name" value="Glycosidases"/>
    <property type="match status" value="1"/>
</dbReference>
<dbReference type="Proteomes" id="UP001220395">
    <property type="component" value="Chromosome"/>
</dbReference>
<dbReference type="PROSITE" id="PS51318">
    <property type="entry name" value="TAT"/>
    <property type="match status" value="1"/>
</dbReference>
<dbReference type="InterPro" id="IPR028212">
    <property type="entry name" value="GHL6"/>
</dbReference>